<keyword evidence="11" id="KW-1185">Reference proteome</keyword>
<evidence type="ECO:0000259" key="8">
    <source>
        <dbReference type="Pfam" id="PF02771"/>
    </source>
</evidence>
<dbReference type="Pfam" id="PF02770">
    <property type="entry name" value="Acyl-CoA_dh_M"/>
    <property type="match status" value="1"/>
</dbReference>
<dbReference type="Gene3D" id="1.10.540.10">
    <property type="entry name" value="Acyl-CoA dehydrogenase/oxidase, N-terminal domain"/>
    <property type="match status" value="1"/>
</dbReference>
<dbReference type="STRING" id="692418.SAMN04488029_0973"/>
<dbReference type="Pfam" id="PF12806">
    <property type="entry name" value="Acyl-CoA_dh_C"/>
    <property type="match status" value="1"/>
</dbReference>
<dbReference type="AlphaFoldDB" id="A0A1W2G7L3"/>
<dbReference type="Gene3D" id="2.40.110.10">
    <property type="entry name" value="Butyryl-CoA Dehydrogenase, subunit A, domain 2"/>
    <property type="match status" value="1"/>
</dbReference>
<evidence type="ECO:0000313" key="11">
    <source>
        <dbReference type="Proteomes" id="UP000192472"/>
    </source>
</evidence>
<name>A0A1W2G7L3_REIFA</name>
<dbReference type="InterPro" id="IPR009075">
    <property type="entry name" value="AcylCo_DH/oxidase_C"/>
</dbReference>
<dbReference type="InterPro" id="IPR052166">
    <property type="entry name" value="Diverse_Acyl-CoA_DH"/>
</dbReference>
<comment type="similarity">
    <text evidence="2 5">Belongs to the acyl-CoA dehydrogenase family.</text>
</comment>
<comment type="cofactor">
    <cofactor evidence="1 5">
        <name>FAD</name>
        <dbReference type="ChEBI" id="CHEBI:57692"/>
    </cofactor>
</comment>
<dbReference type="InterPro" id="IPR037069">
    <property type="entry name" value="AcylCoA_DH/ox_N_sf"/>
</dbReference>
<feature type="domain" description="Acyl-CoA dehydrogenase/oxidase N-terminal" evidence="8">
    <location>
        <begin position="38"/>
        <end position="154"/>
    </location>
</feature>
<dbReference type="Proteomes" id="UP000192472">
    <property type="component" value="Unassembled WGS sequence"/>
</dbReference>
<evidence type="ECO:0000256" key="1">
    <source>
        <dbReference type="ARBA" id="ARBA00001974"/>
    </source>
</evidence>
<evidence type="ECO:0000259" key="9">
    <source>
        <dbReference type="Pfam" id="PF12806"/>
    </source>
</evidence>
<dbReference type="InterPro" id="IPR025878">
    <property type="entry name" value="Acyl-CoA_dh-like_C_dom"/>
</dbReference>
<evidence type="ECO:0000256" key="2">
    <source>
        <dbReference type="ARBA" id="ARBA00009347"/>
    </source>
</evidence>
<dbReference type="GO" id="GO:0016627">
    <property type="term" value="F:oxidoreductase activity, acting on the CH-CH group of donors"/>
    <property type="evidence" value="ECO:0007669"/>
    <property type="project" value="InterPro"/>
</dbReference>
<sequence length="594" mass="65492">MKYYDPQTLSFLLSDVHHLDELLKSERYAAYDKASIDLLLDAVKDFSDTALFPYIQEMDEKPSVFKNGRVHVHEQFGPILKKAGEMGLVSAAMNEEGGGLQMPMLVVNALYFIMEAANNHVTGYLGLTAGAANVILTFGSEALKQKYVPNMLSMQWGGTMCLTEPQAGSSLSDITASAKPLDNGSYSIKGQKIFISASDHQFADNFIHLVLARIEGAPAGTKGISLFVVPQYHVNDDGSKGEYNHVDVVGEFVKLGQRGYCTNHLSFGDGGESAGYLIGDANHGLSYMFQLMNEARIATGRMGTGIASAAYYASLEYAKERPQGRKLQSSGKKDPTAEQTLIINHPDVKRMLLHQKATVEGCLSLVLQCSYYLDKYATTSSAEKNKYHQLTEILNPVAKTYPSEAGKDAVDTGLQILGGYGYMMDFILQQYLRDIRIISIYEGTTGIQSLDLLGRKVTMNKGEALQLLAKEMENTILAAMEKEELKGYAITLGESSQLIQSCLGHLVPFAMKGNHEKYLADATLFMDLFSTIVIGWQWLKMGLAALNQSDETFKAGKLNTLDYFFKYEMSRCKGLQKTICSDSEVTINMGEEMF</sequence>
<dbReference type="InterPro" id="IPR046373">
    <property type="entry name" value="Acyl-CoA_Oxase/DH_mid-dom_sf"/>
</dbReference>
<keyword evidence="4 5" id="KW-0274">FAD</keyword>
<dbReference type="Gene3D" id="1.20.140.10">
    <property type="entry name" value="Butyryl-CoA Dehydrogenase, subunit A, domain 3"/>
    <property type="match status" value="1"/>
</dbReference>
<keyword evidence="3 5" id="KW-0285">Flavoprotein</keyword>
<dbReference type="InterPro" id="IPR009100">
    <property type="entry name" value="AcylCoA_DH/oxidase_NM_dom_sf"/>
</dbReference>
<evidence type="ECO:0000256" key="3">
    <source>
        <dbReference type="ARBA" id="ARBA00022630"/>
    </source>
</evidence>
<accession>A0A1W2G7L3</accession>
<dbReference type="InterPro" id="IPR013786">
    <property type="entry name" value="AcylCoA_DH/ox_N"/>
</dbReference>
<feature type="domain" description="Acyl-CoA dehydrogenase/oxidase C-terminal" evidence="6">
    <location>
        <begin position="334"/>
        <end position="450"/>
    </location>
</feature>
<dbReference type="SUPFAM" id="SSF47203">
    <property type="entry name" value="Acyl-CoA dehydrogenase C-terminal domain-like"/>
    <property type="match status" value="1"/>
</dbReference>
<evidence type="ECO:0000259" key="7">
    <source>
        <dbReference type="Pfam" id="PF02770"/>
    </source>
</evidence>
<protein>
    <submittedName>
        <fullName evidence="10">Butyryl-CoA dehydrogenase</fullName>
    </submittedName>
</protein>
<dbReference type="Pfam" id="PF02771">
    <property type="entry name" value="Acyl-CoA_dh_N"/>
    <property type="match status" value="1"/>
</dbReference>
<dbReference type="Pfam" id="PF00441">
    <property type="entry name" value="Acyl-CoA_dh_1"/>
    <property type="match status" value="1"/>
</dbReference>
<dbReference type="InterPro" id="IPR006091">
    <property type="entry name" value="Acyl-CoA_Oxase/DH_mid-dom"/>
</dbReference>
<dbReference type="InterPro" id="IPR036250">
    <property type="entry name" value="AcylCo_DH-like_C"/>
</dbReference>
<organism evidence="10 11">
    <name type="scientific">Reichenbachiella faecimaris</name>
    <dbReference type="NCBI Taxonomy" id="692418"/>
    <lineage>
        <taxon>Bacteria</taxon>
        <taxon>Pseudomonadati</taxon>
        <taxon>Bacteroidota</taxon>
        <taxon>Cytophagia</taxon>
        <taxon>Cytophagales</taxon>
        <taxon>Reichenbachiellaceae</taxon>
        <taxon>Reichenbachiella</taxon>
    </lineage>
</organism>
<evidence type="ECO:0000259" key="6">
    <source>
        <dbReference type="Pfam" id="PF00441"/>
    </source>
</evidence>
<evidence type="ECO:0000256" key="4">
    <source>
        <dbReference type="ARBA" id="ARBA00022827"/>
    </source>
</evidence>
<dbReference type="SUPFAM" id="SSF56645">
    <property type="entry name" value="Acyl-CoA dehydrogenase NM domain-like"/>
    <property type="match status" value="1"/>
</dbReference>
<proteinExistence type="inferred from homology"/>
<dbReference type="EMBL" id="FWYF01000001">
    <property type="protein sequence ID" value="SMD32623.1"/>
    <property type="molecule type" value="Genomic_DNA"/>
</dbReference>
<dbReference type="OrthoDB" id="9764422at2"/>
<dbReference type="PANTHER" id="PTHR42803:SF3">
    <property type="entry name" value="ACYL-COA DEHYDROGENASE-RELATED"/>
    <property type="match status" value="1"/>
</dbReference>
<evidence type="ECO:0000256" key="5">
    <source>
        <dbReference type="RuleBase" id="RU362125"/>
    </source>
</evidence>
<dbReference type="PANTHER" id="PTHR42803">
    <property type="entry name" value="ACYL-COA DEHYDROGENASE"/>
    <property type="match status" value="1"/>
</dbReference>
<dbReference type="GO" id="GO:0050660">
    <property type="term" value="F:flavin adenine dinucleotide binding"/>
    <property type="evidence" value="ECO:0007669"/>
    <property type="project" value="InterPro"/>
</dbReference>
<gene>
    <name evidence="10" type="ORF">SAMN04488029_0973</name>
</gene>
<feature type="domain" description="Acyl-CoA oxidase/dehydrogenase middle" evidence="7">
    <location>
        <begin position="160"/>
        <end position="267"/>
    </location>
</feature>
<keyword evidence="5" id="KW-0560">Oxidoreductase</keyword>
<dbReference type="RefSeq" id="WP_084371277.1">
    <property type="nucleotide sequence ID" value="NZ_FWYF01000001.1"/>
</dbReference>
<evidence type="ECO:0000313" key="10">
    <source>
        <dbReference type="EMBL" id="SMD32623.1"/>
    </source>
</evidence>
<reference evidence="10 11" key="1">
    <citation type="submission" date="2017-04" db="EMBL/GenBank/DDBJ databases">
        <authorList>
            <person name="Afonso C.L."/>
            <person name="Miller P.J."/>
            <person name="Scott M.A."/>
            <person name="Spackman E."/>
            <person name="Goraichik I."/>
            <person name="Dimitrov K.M."/>
            <person name="Suarez D.L."/>
            <person name="Swayne D.E."/>
        </authorList>
    </citation>
    <scope>NUCLEOTIDE SEQUENCE [LARGE SCALE GENOMIC DNA]</scope>
    <source>
        <strain evidence="10 11">DSM 26133</strain>
    </source>
</reference>
<feature type="domain" description="Acetyl-CoA dehydrogenase-like C-terminal" evidence="9">
    <location>
        <begin position="469"/>
        <end position="589"/>
    </location>
</feature>